<evidence type="ECO:0000256" key="1">
    <source>
        <dbReference type="SAM" id="SignalP"/>
    </source>
</evidence>
<protein>
    <submittedName>
        <fullName evidence="2">Uncharacterized protein</fullName>
    </submittedName>
</protein>
<evidence type="ECO:0000313" key="2">
    <source>
        <dbReference type="EMBL" id="UOQ69252.1"/>
    </source>
</evidence>
<dbReference type="EMBL" id="CP095065">
    <property type="protein sequence ID" value="UOQ69252.1"/>
    <property type="molecule type" value="Genomic_DNA"/>
</dbReference>
<keyword evidence="3" id="KW-1185">Reference proteome</keyword>
<sequence>MKRLLHAMFFLTSSLLLLSSCDLLEDYGLQPNDQLRIYRGTSVPLANGQATAWISVNARQEPVELGLEFTREAVFNLPPPTSVCRRFRCRSGRKI</sequence>
<proteinExistence type="predicted"/>
<dbReference type="PROSITE" id="PS51257">
    <property type="entry name" value="PROKAR_LIPOPROTEIN"/>
    <property type="match status" value="1"/>
</dbReference>
<feature type="chain" id="PRO_5047115041" evidence="1">
    <location>
        <begin position="20"/>
        <end position="95"/>
    </location>
</feature>
<evidence type="ECO:0000313" key="3">
    <source>
        <dbReference type="Proteomes" id="UP000830401"/>
    </source>
</evidence>
<feature type="signal peptide" evidence="1">
    <location>
        <begin position="1"/>
        <end position="19"/>
    </location>
</feature>
<name>A0ABY4GE95_9BACT</name>
<keyword evidence="1" id="KW-0732">Signal</keyword>
<gene>
    <name evidence="2" type="ORF">MUN86_27755</name>
</gene>
<organism evidence="2 3">
    <name type="scientific">Hymenobacter volaticus</name>
    <dbReference type="NCBI Taxonomy" id="2932254"/>
    <lineage>
        <taxon>Bacteria</taxon>
        <taxon>Pseudomonadati</taxon>
        <taxon>Bacteroidota</taxon>
        <taxon>Cytophagia</taxon>
        <taxon>Cytophagales</taxon>
        <taxon>Hymenobacteraceae</taxon>
        <taxon>Hymenobacter</taxon>
    </lineage>
</organism>
<keyword evidence="2" id="KW-0614">Plasmid</keyword>
<geneLocation type="plasmid" evidence="2 3">
    <name>unnamed4</name>
</geneLocation>
<reference evidence="2" key="1">
    <citation type="submission" date="2022-04" db="EMBL/GenBank/DDBJ databases">
        <title>Hymenobacter sp. isolated from the air.</title>
        <authorList>
            <person name="Won M."/>
            <person name="Lee C.-M."/>
            <person name="Woen H.-Y."/>
            <person name="Kwon S.-W."/>
        </authorList>
    </citation>
    <scope>NUCLEOTIDE SEQUENCE</scope>
    <source>
        <strain evidence="2">5420S-77</strain>
        <plasmid evidence="2">unnamed4</plasmid>
    </source>
</reference>
<accession>A0ABY4GE95</accession>
<dbReference type="Proteomes" id="UP000830401">
    <property type="component" value="Plasmid unnamed4"/>
</dbReference>
<dbReference type="RefSeq" id="WP_245127007.1">
    <property type="nucleotide sequence ID" value="NZ_CP095065.1"/>
</dbReference>